<name>A0ABT8N571_9BACL</name>
<comment type="caution">
    <text evidence="1">The sequence shown here is derived from an EMBL/GenBank/DDBJ whole genome shotgun (WGS) entry which is preliminary data.</text>
</comment>
<evidence type="ECO:0000313" key="1">
    <source>
        <dbReference type="EMBL" id="MDN7243018.1"/>
    </source>
</evidence>
<dbReference type="Proteomes" id="UP001172055">
    <property type="component" value="Unassembled WGS sequence"/>
</dbReference>
<reference evidence="1 2" key="1">
    <citation type="submission" date="2023-06" db="EMBL/GenBank/DDBJ databases">
        <title>Novel species in genus Planococcus.</title>
        <authorList>
            <person name="Ning S."/>
        </authorList>
    </citation>
    <scope>NUCLEOTIDE SEQUENCE [LARGE SCALE GENOMIC DNA]</scope>
    <source>
        <strain evidence="1 2">N028</strain>
    </source>
</reference>
<dbReference type="EMBL" id="JAUJWV010000002">
    <property type="protein sequence ID" value="MDN7243018.1"/>
    <property type="molecule type" value="Genomic_DNA"/>
</dbReference>
<organism evidence="1 2">
    <name type="scientific">Planococcus shixiaomingii</name>
    <dbReference type="NCBI Taxonomy" id="3058393"/>
    <lineage>
        <taxon>Bacteria</taxon>
        <taxon>Bacillati</taxon>
        <taxon>Bacillota</taxon>
        <taxon>Bacilli</taxon>
        <taxon>Bacillales</taxon>
        <taxon>Caryophanaceae</taxon>
        <taxon>Planococcus</taxon>
    </lineage>
</organism>
<evidence type="ECO:0000313" key="2">
    <source>
        <dbReference type="Proteomes" id="UP001172055"/>
    </source>
</evidence>
<accession>A0ABT8N571</accession>
<keyword evidence="2" id="KW-1185">Reference proteome</keyword>
<protein>
    <submittedName>
        <fullName evidence="1">Uncharacterized protein</fullName>
    </submittedName>
</protein>
<sequence>MDMNEYRVLSAHLKDYETIKNWAYHTSNDEKDIVSRLVKHFN</sequence>
<gene>
    <name evidence="1" type="ORF">QWY14_14475</name>
</gene>
<proteinExistence type="predicted"/>
<dbReference type="RefSeq" id="WP_301724566.1">
    <property type="nucleotide sequence ID" value="NZ_JAUJWV010000002.1"/>
</dbReference>